<organism evidence="1 2">
    <name type="scientific">Arenimonas caeni</name>
    <dbReference type="NCBI Taxonomy" id="2058085"/>
    <lineage>
        <taxon>Bacteria</taxon>
        <taxon>Pseudomonadati</taxon>
        <taxon>Pseudomonadota</taxon>
        <taxon>Gammaproteobacteria</taxon>
        <taxon>Lysobacterales</taxon>
        <taxon>Lysobacteraceae</taxon>
        <taxon>Arenimonas</taxon>
    </lineage>
</organism>
<reference evidence="1 2" key="1">
    <citation type="submission" date="2018-03" db="EMBL/GenBank/DDBJ databases">
        <title>Arenimonas caeni sp. nov., isolated from activated sludge.</title>
        <authorList>
            <person name="Liu H."/>
        </authorList>
    </citation>
    <scope>NUCLEOTIDE SEQUENCE [LARGE SCALE GENOMIC DNA]</scope>
    <source>
        <strain evidence="2">z29</strain>
    </source>
</reference>
<accession>A0A2P6M6A9</accession>
<keyword evidence="2" id="KW-1185">Reference proteome</keyword>
<comment type="caution">
    <text evidence="1">The sequence shown here is derived from an EMBL/GenBank/DDBJ whole genome shotgun (WGS) entry which is preliminary data.</text>
</comment>
<evidence type="ECO:0000313" key="2">
    <source>
        <dbReference type="Proteomes" id="UP000241736"/>
    </source>
</evidence>
<proteinExistence type="predicted"/>
<dbReference type="Proteomes" id="UP000241736">
    <property type="component" value="Unassembled WGS sequence"/>
</dbReference>
<protein>
    <submittedName>
        <fullName evidence="1">Uncharacterized protein</fullName>
    </submittedName>
</protein>
<sequence length="84" mass="8841">MNAGSTVRCAGLLLVGAAALSGCGPGKQERWDSGYDDGYASGYNTTCEIRATMIAGTWDDEAYSAGYREGYADGAAECKRRAEE</sequence>
<dbReference type="OrthoDB" id="9892444at2"/>
<evidence type="ECO:0000313" key="1">
    <source>
        <dbReference type="EMBL" id="PRH81512.1"/>
    </source>
</evidence>
<dbReference type="EMBL" id="PVLF01000022">
    <property type="protein sequence ID" value="PRH81512.1"/>
    <property type="molecule type" value="Genomic_DNA"/>
</dbReference>
<gene>
    <name evidence="1" type="ORF">C6N40_11890</name>
</gene>
<name>A0A2P6M6A9_9GAMM</name>
<dbReference type="AlphaFoldDB" id="A0A2P6M6A9"/>